<dbReference type="CDD" id="cd05233">
    <property type="entry name" value="SDR_c"/>
    <property type="match status" value="1"/>
</dbReference>
<dbReference type="GO" id="GO:0047936">
    <property type="term" value="F:glucose 1-dehydrogenase [NAD(P)+] activity"/>
    <property type="evidence" value="ECO:0007669"/>
    <property type="project" value="UniProtKB-EC"/>
</dbReference>
<dbReference type="Pfam" id="PF13561">
    <property type="entry name" value="adh_short_C2"/>
    <property type="match status" value="1"/>
</dbReference>
<dbReference type="FunFam" id="3.40.50.720:FF:000084">
    <property type="entry name" value="Short-chain dehydrogenase reductase"/>
    <property type="match status" value="1"/>
</dbReference>
<dbReference type="SMART" id="SM00822">
    <property type="entry name" value="PKS_KR"/>
    <property type="match status" value="1"/>
</dbReference>
<proteinExistence type="inferred from homology"/>
<accession>A0A517PXY0</accession>
<dbReference type="Proteomes" id="UP000320722">
    <property type="component" value="Chromosome"/>
</dbReference>
<comment type="similarity">
    <text evidence="1">Belongs to the short-chain dehydrogenases/reductases (SDR) family.</text>
</comment>
<dbReference type="InterPro" id="IPR057326">
    <property type="entry name" value="KR_dom"/>
</dbReference>
<dbReference type="EC" id="1.1.1.47" evidence="4"/>
<dbReference type="SUPFAM" id="SSF51735">
    <property type="entry name" value="NAD(P)-binding Rossmann-fold domains"/>
    <property type="match status" value="1"/>
</dbReference>
<gene>
    <name evidence="4" type="primary">ycdF_2</name>
    <name evidence="5" type="synonym">ycdF_3</name>
    <name evidence="4" type="ORF">HG66A1_60140</name>
    <name evidence="5" type="ORF">V6x_59920</name>
</gene>
<dbReference type="InterPro" id="IPR036291">
    <property type="entry name" value="NAD(P)-bd_dom_sf"/>
</dbReference>
<dbReference type="InterPro" id="IPR002347">
    <property type="entry name" value="SDR_fam"/>
</dbReference>
<feature type="domain" description="Ketoreductase" evidence="3">
    <location>
        <begin position="3"/>
        <end position="190"/>
    </location>
</feature>
<evidence type="ECO:0000256" key="1">
    <source>
        <dbReference type="ARBA" id="ARBA00006484"/>
    </source>
</evidence>
<evidence type="ECO:0000313" key="6">
    <source>
        <dbReference type="Proteomes" id="UP000320421"/>
    </source>
</evidence>
<name>A0A517PXY0_9PLAN</name>
<dbReference type="OrthoDB" id="9803333at2"/>
<evidence type="ECO:0000313" key="5">
    <source>
        <dbReference type="EMBL" id="QDU06240.1"/>
    </source>
</evidence>
<evidence type="ECO:0000313" key="4">
    <source>
        <dbReference type="EMBL" id="QDT24182.1"/>
    </source>
</evidence>
<dbReference type="NCBIfam" id="NF004777">
    <property type="entry name" value="PRK06123.1"/>
    <property type="match status" value="1"/>
</dbReference>
<evidence type="ECO:0000259" key="3">
    <source>
        <dbReference type="SMART" id="SM00822"/>
    </source>
</evidence>
<dbReference type="Gene3D" id="3.40.50.720">
    <property type="entry name" value="NAD(P)-binding Rossmann-like Domain"/>
    <property type="match status" value="1"/>
</dbReference>
<evidence type="ECO:0000313" key="7">
    <source>
        <dbReference type="Proteomes" id="UP000320722"/>
    </source>
</evidence>
<keyword evidence="2 4" id="KW-0560">Oxidoreductase</keyword>
<dbReference type="PRINTS" id="PR00081">
    <property type="entry name" value="GDHRDH"/>
</dbReference>
<dbReference type="PANTHER" id="PTHR48107:SF7">
    <property type="entry name" value="RE15974P"/>
    <property type="match status" value="1"/>
</dbReference>
<dbReference type="PRINTS" id="PR00080">
    <property type="entry name" value="SDRFAMILY"/>
</dbReference>
<dbReference type="PROSITE" id="PS00061">
    <property type="entry name" value="ADH_SHORT"/>
    <property type="match status" value="1"/>
</dbReference>
<organism evidence="4 6">
    <name type="scientific">Gimesia chilikensis</name>
    <dbReference type="NCBI Taxonomy" id="2605989"/>
    <lineage>
        <taxon>Bacteria</taxon>
        <taxon>Pseudomonadati</taxon>
        <taxon>Planctomycetota</taxon>
        <taxon>Planctomycetia</taxon>
        <taxon>Planctomycetales</taxon>
        <taxon>Planctomycetaceae</taxon>
        <taxon>Gimesia</taxon>
    </lineage>
</organism>
<dbReference type="PANTHER" id="PTHR48107">
    <property type="entry name" value="NADPH-DEPENDENT ALDEHYDE REDUCTASE-LIKE PROTEIN, CHLOROPLASTIC-RELATED"/>
    <property type="match status" value="1"/>
</dbReference>
<dbReference type="Proteomes" id="UP000320421">
    <property type="component" value="Chromosome"/>
</dbReference>
<evidence type="ECO:0000256" key="2">
    <source>
        <dbReference type="ARBA" id="ARBA00023002"/>
    </source>
</evidence>
<sequence length="248" mass="26402">MKQVAIITGGGQGIGAATSVLAAQRGYAVCVNYRTNETSADSVVCRIRNAGGTAIAVQADVSNEDEVERLFQTTDEKLGPVTALVNNAGILEQQMKFEEMTYDRWKRIFDTNVFGSFLCCRAAIRRMSTHHGGQGGAIVNVSSLASRAGSPFEYVDYAASKGAVDSLTLGLSKEVADAGIRVNAVRPGFIDTAMHASGGEPNRIERVKAQVPLKRGGTTEEVAFAILWLLSDESTYTTGSFIEIAGGR</sequence>
<dbReference type="EMBL" id="CP036347">
    <property type="protein sequence ID" value="QDU06240.1"/>
    <property type="molecule type" value="Genomic_DNA"/>
</dbReference>
<accession>A0A517WLX2</accession>
<keyword evidence="6" id="KW-1185">Reference proteome</keyword>
<protein>
    <submittedName>
        <fullName evidence="4">Glucose 1-dehydrogenase 2</fullName>
        <ecNumber evidence="4">1.1.1.47</ecNumber>
    </submittedName>
</protein>
<dbReference type="InterPro" id="IPR020904">
    <property type="entry name" value="Sc_DH/Rdtase_CS"/>
</dbReference>
<reference evidence="6 7" key="1">
    <citation type="submission" date="2019-02" db="EMBL/GenBank/DDBJ databases">
        <title>Deep-cultivation of Planctomycetes and their phenomic and genomic characterization uncovers novel biology.</title>
        <authorList>
            <person name="Wiegand S."/>
            <person name="Jogler M."/>
            <person name="Boedeker C."/>
            <person name="Pinto D."/>
            <person name="Vollmers J."/>
            <person name="Rivas-Marin E."/>
            <person name="Kohn T."/>
            <person name="Peeters S.H."/>
            <person name="Heuer A."/>
            <person name="Rast P."/>
            <person name="Oberbeckmann S."/>
            <person name="Bunk B."/>
            <person name="Jeske O."/>
            <person name="Meyerdierks A."/>
            <person name="Storesund J.E."/>
            <person name="Kallscheuer N."/>
            <person name="Luecker S."/>
            <person name="Lage O.M."/>
            <person name="Pohl T."/>
            <person name="Merkel B.J."/>
            <person name="Hornburger P."/>
            <person name="Mueller R.-W."/>
            <person name="Bruemmer F."/>
            <person name="Labrenz M."/>
            <person name="Spormann A.M."/>
            <person name="Op den Camp H."/>
            <person name="Overmann J."/>
            <person name="Amann R."/>
            <person name="Jetten M.S.M."/>
            <person name="Mascher T."/>
            <person name="Medema M.H."/>
            <person name="Devos D.P."/>
            <person name="Kaster A.-K."/>
            <person name="Ovreas L."/>
            <person name="Rohde M."/>
            <person name="Galperin M.Y."/>
            <person name="Jogler C."/>
        </authorList>
    </citation>
    <scope>NUCLEOTIDE SEQUENCE [LARGE SCALE GENOMIC DNA]</scope>
    <source>
        <strain evidence="4 6">HG66A1</strain>
        <strain evidence="5 7">V6</strain>
    </source>
</reference>
<dbReference type="AlphaFoldDB" id="A0A517PXY0"/>
<dbReference type="EMBL" id="CP036266">
    <property type="protein sequence ID" value="QDT24182.1"/>
    <property type="molecule type" value="Genomic_DNA"/>
</dbReference>
<dbReference type="RefSeq" id="WP_145045140.1">
    <property type="nucleotide sequence ID" value="NZ_CP036266.1"/>
</dbReference>